<evidence type="ECO:0000256" key="1">
    <source>
        <dbReference type="SAM" id="MobiDB-lite"/>
    </source>
</evidence>
<keyword evidence="2" id="KW-0472">Membrane</keyword>
<dbReference type="AlphaFoldDB" id="A0A4Z1EFN6"/>
<proteinExistence type="predicted"/>
<protein>
    <submittedName>
        <fullName evidence="3">Uncharacterized protein</fullName>
    </submittedName>
</protein>
<dbReference type="Proteomes" id="UP000297777">
    <property type="component" value="Unassembled WGS sequence"/>
</dbReference>
<feature type="transmembrane region" description="Helical" evidence="2">
    <location>
        <begin position="131"/>
        <end position="154"/>
    </location>
</feature>
<feature type="transmembrane region" description="Helical" evidence="2">
    <location>
        <begin position="99"/>
        <end position="119"/>
    </location>
</feature>
<feature type="compositionally biased region" description="Basic and acidic residues" evidence="1">
    <location>
        <begin position="217"/>
        <end position="230"/>
    </location>
</feature>
<feature type="compositionally biased region" description="Basic and acidic residues" evidence="1">
    <location>
        <begin position="248"/>
        <end position="261"/>
    </location>
</feature>
<feature type="transmembrane region" description="Helical" evidence="2">
    <location>
        <begin position="169"/>
        <end position="190"/>
    </location>
</feature>
<gene>
    <name evidence="3" type="ORF">BTUL_0222g00180</name>
</gene>
<evidence type="ECO:0000313" key="4">
    <source>
        <dbReference type="Proteomes" id="UP000297777"/>
    </source>
</evidence>
<evidence type="ECO:0000313" key="3">
    <source>
        <dbReference type="EMBL" id="TGO08181.1"/>
    </source>
</evidence>
<keyword evidence="4" id="KW-1185">Reference proteome</keyword>
<comment type="caution">
    <text evidence="3">The sequence shown here is derived from an EMBL/GenBank/DDBJ whole genome shotgun (WGS) entry which is preliminary data.</text>
</comment>
<keyword evidence="2" id="KW-0812">Transmembrane</keyword>
<name>A0A4Z1EFN6_9HELO</name>
<sequence length="310" mass="34866">MKIHRKFTEKVKAHPKYFQIFLVALAVAFIITILVIGSLSEPSQLLQLYAPSEEFDLYKVYFFKVCRSKINGINDGCHGYLPTVLSDDASIAGFSNLRIIFALFFLSGLAHLAHGYFGIRVHLNDLHHPKIENAMAFMSFFTLLAAAIACPWILIDYRWRIQSVSKDEITVTVSTSIIGLGFTAVLFSLVSREILIVGTIKNERAIQAFSDTPINGEDTRRYRPDDRDSIQSDPEEEAERSQIPVSNIRRERSRSISREEPAPSQMFMPSGARFVQPSGANLQEPQRPPPQASWVDVSWDLVVVSGFGDL</sequence>
<feature type="region of interest" description="Disordered" evidence="1">
    <location>
        <begin position="211"/>
        <end position="293"/>
    </location>
</feature>
<organism evidence="3 4">
    <name type="scientific">Botrytis tulipae</name>
    <dbReference type="NCBI Taxonomy" id="87230"/>
    <lineage>
        <taxon>Eukaryota</taxon>
        <taxon>Fungi</taxon>
        <taxon>Dikarya</taxon>
        <taxon>Ascomycota</taxon>
        <taxon>Pezizomycotina</taxon>
        <taxon>Leotiomycetes</taxon>
        <taxon>Helotiales</taxon>
        <taxon>Sclerotiniaceae</taxon>
        <taxon>Botrytis</taxon>
    </lineage>
</organism>
<accession>A0A4Z1EFN6</accession>
<evidence type="ECO:0000256" key="2">
    <source>
        <dbReference type="SAM" id="Phobius"/>
    </source>
</evidence>
<reference evidence="3 4" key="1">
    <citation type="submission" date="2017-12" db="EMBL/GenBank/DDBJ databases">
        <title>Comparative genomics of Botrytis spp.</title>
        <authorList>
            <person name="Valero-Jimenez C.A."/>
            <person name="Tapia P."/>
            <person name="Veloso J."/>
            <person name="Silva-Moreno E."/>
            <person name="Staats M."/>
            <person name="Valdes J.H."/>
            <person name="Van Kan J.A.L."/>
        </authorList>
    </citation>
    <scope>NUCLEOTIDE SEQUENCE [LARGE SCALE GENOMIC DNA]</scope>
    <source>
        <strain evidence="3 4">Bt9001</strain>
    </source>
</reference>
<feature type="transmembrane region" description="Helical" evidence="2">
    <location>
        <begin position="20"/>
        <end position="39"/>
    </location>
</feature>
<dbReference type="EMBL" id="PQXH01000222">
    <property type="protein sequence ID" value="TGO08181.1"/>
    <property type="molecule type" value="Genomic_DNA"/>
</dbReference>
<dbReference type="OrthoDB" id="3528453at2759"/>
<keyword evidence="2" id="KW-1133">Transmembrane helix</keyword>